<dbReference type="PANTHER" id="PTHR43777">
    <property type="entry name" value="MOLYBDENUM COFACTOR CYTIDYLYLTRANSFERASE"/>
    <property type="match status" value="1"/>
</dbReference>
<sequence>MAGLVLAAGAGRRWSEALRSATPSAAPKAAPAPTGIVKVLLRDDDGTSLVVHAVRSLLDAGCAPVVVAVGAHEEAVRTEITRSSAGSDGALREAGDVVHVVSCEGWERGVGHSLRAGLAAVHDLVDAHVDAVVITLADLPDQGPELVLRLLDDAPTGPVALARAAYDGRPGHPVLVGRAHWGELLRSDSQDVGARSLLSSPEAMLVDCGDLALGLDVDVPADLAVAPGRWGVHRPASAVTGS</sequence>
<dbReference type="CDD" id="cd04182">
    <property type="entry name" value="GT_2_like_f"/>
    <property type="match status" value="1"/>
</dbReference>
<protein>
    <submittedName>
        <fullName evidence="2">Nucleotidyltransferase family protein</fullName>
    </submittedName>
</protein>
<comment type="caution">
    <text evidence="2">The sequence shown here is derived from an EMBL/GenBank/DDBJ whole genome shotgun (WGS) entry which is preliminary data.</text>
</comment>
<evidence type="ECO:0000313" key="2">
    <source>
        <dbReference type="EMBL" id="MCG7323760.1"/>
    </source>
</evidence>
<organism evidence="2 3">
    <name type="scientific">Arsenicicoccus bolidensis</name>
    <dbReference type="NCBI Taxonomy" id="229480"/>
    <lineage>
        <taxon>Bacteria</taxon>
        <taxon>Bacillati</taxon>
        <taxon>Actinomycetota</taxon>
        <taxon>Actinomycetes</taxon>
        <taxon>Micrococcales</taxon>
        <taxon>Intrasporangiaceae</taxon>
        <taxon>Arsenicicoccus</taxon>
    </lineage>
</organism>
<proteinExistence type="predicted"/>
<dbReference type="Gene3D" id="3.90.550.10">
    <property type="entry name" value="Spore Coat Polysaccharide Biosynthesis Protein SpsA, Chain A"/>
    <property type="match status" value="1"/>
</dbReference>
<dbReference type="RefSeq" id="WP_019284444.1">
    <property type="nucleotide sequence ID" value="NZ_JAKRCV010000107.1"/>
</dbReference>
<name>A0ABS9Q7C7_9MICO</name>
<dbReference type="EMBL" id="JAKRCV010000107">
    <property type="protein sequence ID" value="MCG7323760.1"/>
    <property type="molecule type" value="Genomic_DNA"/>
</dbReference>
<evidence type="ECO:0000259" key="1">
    <source>
        <dbReference type="Pfam" id="PF12804"/>
    </source>
</evidence>
<dbReference type="InterPro" id="IPR025877">
    <property type="entry name" value="MobA-like_NTP_Trfase"/>
</dbReference>
<dbReference type="Pfam" id="PF12804">
    <property type="entry name" value="NTP_transf_3"/>
    <property type="match status" value="1"/>
</dbReference>
<evidence type="ECO:0000313" key="3">
    <source>
        <dbReference type="Proteomes" id="UP001521931"/>
    </source>
</evidence>
<keyword evidence="3" id="KW-1185">Reference proteome</keyword>
<dbReference type="PANTHER" id="PTHR43777:SF1">
    <property type="entry name" value="MOLYBDENUM COFACTOR CYTIDYLYLTRANSFERASE"/>
    <property type="match status" value="1"/>
</dbReference>
<dbReference type="SUPFAM" id="SSF53448">
    <property type="entry name" value="Nucleotide-diphospho-sugar transferases"/>
    <property type="match status" value="1"/>
</dbReference>
<accession>A0ABS9Q7C7</accession>
<dbReference type="Proteomes" id="UP001521931">
    <property type="component" value="Unassembled WGS sequence"/>
</dbReference>
<gene>
    <name evidence="2" type="ORF">MHL29_17975</name>
</gene>
<reference evidence="2 3" key="1">
    <citation type="submission" date="2022-02" db="EMBL/GenBank/DDBJ databases">
        <title>Uncovering new skin microbiome diversity through culturing and metagenomics.</title>
        <authorList>
            <person name="Conlan S."/>
            <person name="Deming C."/>
            <person name="Nisc Comparative Sequencing Program N."/>
            <person name="Segre J.A."/>
        </authorList>
    </citation>
    <scope>NUCLEOTIDE SEQUENCE [LARGE SCALE GENOMIC DNA]</scope>
    <source>
        <strain evidence="2 3">ACRQZ</strain>
    </source>
</reference>
<feature type="domain" description="MobA-like NTP transferase" evidence="1">
    <location>
        <begin position="3"/>
        <end position="200"/>
    </location>
</feature>
<dbReference type="InterPro" id="IPR029044">
    <property type="entry name" value="Nucleotide-diphossugar_trans"/>
</dbReference>